<organism evidence="1 2">
    <name type="scientific">Sediminicola luteus</name>
    <dbReference type="NCBI Taxonomy" id="319238"/>
    <lineage>
        <taxon>Bacteria</taxon>
        <taxon>Pseudomonadati</taxon>
        <taxon>Bacteroidota</taxon>
        <taxon>Flavobacteriia</taxon>
        <taxon>Flavobacteriales</taxon>
        <taxon>Flavobacteriaceae</taxon>
        <taxon>Sediminicola</taxon>
    </lineage>
</organism>
<protein>
    <submittedName>
        <fullName evidence="1">Uncharacterized protein</fullName>
    </submittedName>
</protein>
<reference evidence="1 2" key="1">
    <citation type="submission" date="2024-07" db="EMBL/GenBank/DDBJ databases">
        <title>The genome sequence of type strain Sediminicola luteus GDMCC 1.2596T.</title>
        <authorList>
            <person name="Liu Y."/>
        </authorList>
    </citation>
    <scope>NUCLEOTIDE SEQUENCE [LARGE SCALE GENOMIC DNA]</scope>
    <source>
        <strain evidence="1 2">GDMCC 1.2596</strain>
    </source>
</reference>
<comment type="caution">
    <text evidence="1">The sequence shown here is derived from an EMBL/GenBank/DDBJ whole genome shotgun (WGS) entry which is preliminary data.</text>
</comment>
<name>A0ABV2U0Y1_9FLAO</name>
<gene>
    <name evidence="1" type="ORF">ABXZ32_15355</name>
</gene>
<proteinExistence type="predicted"/>
<dbReference type="Proteomes" id="UP001549773">
    <property type="component" value="Unassembled WGS sequence"/>
</dbReference>
<accession>A0ABV2U0Y1</accession>
<dbReference type="EMBL" id="JBEWYP010000011">
    <property type="protein sequence ID" value="MET7030785.1"/>
    <property type="molecule type" value="Genomic_DNA"/>
</dbReference>
<evidence type="ECO:0000313" key="1">
    <source>
        <dbReference type="EMBL" id="MET7030785.1"/>
    </source>
</evidence>
<keyword evidence="2" id="KW-1185">Reference proteome</keyword>
<evidence type="ECO:0000313" key="2">
    <source>
        <dbReference type="Proteomes" id="UP001549773"/>
    </source>
</evidence>
<dbReference type="RefSeq" id="WP_354619576.1">
    <property type="nucleotide sequence ID" value="NZ_JBEWYP010000011.1"/>
</dbReference>
<sequence length="43" mass="5017">MFLAQGIVIFFAGYFFYRVLTTPPKPEPDSYSDNDDVVIRQEE</sequence>